<dbReference type="Proteomes" id="UP000006242">
    <property type="component" value="Unassembled WGS sequence"/>
</dbReference>
<dbReference type="Pfam" id="PF02518">
    <property type="entry name" value="HATPase_c"/>
    <property type="match status" value="1"/>
</dbReference>
<feature type="transmembrane region" description="Helical" evidence="10">
    <location>
        <begin position="153"/>
        <end position="177"/>
    </location>
</feature>
<keyword evidence="8" id="KW-0418">Kinase</keyword>
<evidence type="ECO:0000256" key="2">
    <source>
        <dbReference type="ARBA" id="ARBA00004651"/>
    </source>
</evidence>
<dbReference type="InterPro" id="IPR036097">
    <property type="entry name" value="HisK_dim/P_sf"/>
</dbReference>
<evidence type="ECO:0000256" key="10">
    <source>
        <dbReference type="SAM" id="Phobius"/>
    </source>
</evidence>
<dbReference type="SMART" id="SM00387">
    <property type="entry name" value="HATPase_c"/>
    <property type="match status" value="1"/>
</dbReference>
<protein>
    <recommendedName>
        <fullName evidence="3">histidine kinase</fullName>
        <ecNumber evidence="3">2.7.13.3</ecNumber>
    </recommendedName>
</protein>
<dbReference type="Gene3D" id="3.30.565.10">
    <property type="entry name" value="Histidine kinase-like ATPase, C-terminal domain"/>
    <property type="match status" value="1"/>
</dbReference>
<feature type="transmembrane region" description="Helical" evidence="10">
    <location>
        <begin position="12"/>
        <end position="34"/>
    </location>
</feature>
<evidence type="ECO:0000256" key="7">
    <source>
        <dbReference type="ARBA" id="ARBA00022741"/>
    </source>
</evidence>
<dbReference type="Pfam" id="PF00512">
    <property type="entry name" value="HisKA"/>
    <property type="match status" value="1"/>
</dbReference>
<dbReference type="InterPro" id="IPR003594">
    <property type="entry name" value="HATPase_dom"/>
</dbReference>
<evidence type="ECO:0000313" key="12">
    <source>
        <dbReference type="EMBL" id="ERJ20862.1"/>
    </source>
</evidence>
<keyword evidence="6 12" id="KW-0808">Transferase</keyword>
<dbReference type="EC" id="2.7.13.3" evidence="3"/>
<keyword evidence="9" id="KW-0067">ATP-binding</keyword>
<gene>
    <name evidence="12" type="primary">roxS</name>
    <name evidence="12" type="ORF">SSPSH_000204</name>
</gene>
<dbReference type="EMBL" id="AFNV02000001">
    <property type="protein sequence ID" value="ERJ20862.1"/>
    <property type="molecule type" value="Genomic_DNA"/>
</dbReference>
<feature type="domain" description="Histidine kinase" evidence="11">
    <location>
        <begin position="209"/>
        <end position="417"/>
    </location>
</feature>
<reference evidence="12 13" key="1">
    <citation type="journal article" date="2011" name="J. Bacteriol.">
        <title>Genome sequence of Salinisphaera shabanensis, a gammaproteobacterium from the harsh, variable environment of the brine-seawater interface of the Shaban Deep in the Red Sea.</title>
        <authorList>
            <person name="Antunes A."/>
            <person name="Alam I."/>
            <person name="Bajic V.B."/>
            <person name="Stingl U."/>
        </authorList>
    </citation>
    <scope>NUCLEOTIDE SEQUENCE [LARGE SCALE GENOMIC DNA]</scope>
    <source>
        <strain evidence="12 13">E1L3A</strain>
    </source>
</reference>
<evidence type="ECO:0000256" key="6">
    <source>
        <dbReference type="ARBA" id="ARBA00022679"/>
    </source>
</evidence>
<evidence type="ECO:0000256" key="1">
    <source>
        <dbReference type="ARBA" id="ARBA00000085"/>
    </source>
</evidence>
<dbReference type="SUPFAM" id="SSF55874">
    <property type="entry name" value="ATPase domain of HSP90 chaperone/DNA topoisomerase II/histidine kinase"/>
    <property type="match status" value="1"/>
</dbReference>
<dbReference type="GO" id="GO:0000155">
    <property type="term" value="F:phosphorelay sensor kinase activity"/>
    <property type="evidence" value="ECO:0007669"/>
    <property type="project" value="InterPro"/>
</dbReference>
<dbReference type="SMART" id="SM00388">
    <property type="entry name" value="HisKA"/>
    <property type="match status" value="1"/>
</dbReference>
<dbReference type="SUPFAM" id="SSF47384">
    <property type="entry name" value="Homodimeric domain of signal transducing histidine kinase"/>
    <property type="match status" value="1"/>
</dbReference>
<keyword evidence="7" id="KW-0547">Nucleotide-binding</keyword>
<dbReference type="PRINTS" id="PR00344">
    <property type="entry name" value="BCTRLSENSOR"/>
</dbReference>
<evidence type="ECO:0000256" key="8">
    <source>
        <dbReference type="ARBA" id="ARBA00022777"/>
    </source>
</evidence>
<feature type="transmembrane region" description="Helical" evidence="10">
    <location>
        <begin position="46"/>
        <end position="64"/>
    </location>
</feature>
<comment type="catalytic activity">
    <reaction evidence="1">
        <text>ATP + protein L-histidine = ADP + protein N-phospho-L-histidine.</text>
        <dbReference type="EC" id="2.7.13.3"/>
    </reaction>
</comment>
<dbReference type="InterPro" id="IPR003661">
    <property type="entry name" value="HisK_dim/P_dom"/>
</dbReference>
<keyword evidence="10" id="KW-0472">Membrane</keyword>
<dbReference type="InterPro" id="IPR036890">
    <property type="entry name" value="HATPase_C_sf"/>
</dbReference>
<dbReference type="PANTHER" id="PTHR44936:SF10">
    <property type="entry name" value="SENSOR PROTEIN RSTB"/>
    <property type="match status" value="1"/>
</dbReference>
<keyword evidence="13" id="KW-1185">Reference proteome</keyword>
<dbReference type="RefSeq" id="WP_006913220.1">
    <property type="nucleotide sequence ID" value="NZ_AFNV02000001.1"/>
</dbReference>
<dbReference type="OrthoDB" id="9785252at2"/>
<dbReference type="GO" id="GO:0005886">
    <property type="term" value="C:plasma membrane"/>
    <property type="evidence" value="ECO:0007669"/>
    <property type="project" value="UniProtKB-SubCell"/>
</dbReference>
<dbReference type="eggNOG" id="COG4191">
    <property type="taxonomic scope" value="Bacteria"/>
</dbReference>
<accession>U2ES97</accession>
<dbReference type="PROSITE" id="PS50109">
    <property type="entry name" value="HIS_KIN"/>
    <property type="match status" value="1"/>
</dbReference>
<organism evidence="12 13">
    <name type="scientific">Salinisphaera shabanensis E1L3A</name>
    <dbReference type="NCBI Taxonomy" id="1033802"/>
    <lineage>
        <taxon>Bacteria</taxon>
        <taxon>Pseudomonadati</taxon>
        <taxon>Pseudomonadota</taxon>
        <taxon>Gammaproteobacteria</taxon>
        <taxon>Salinisphaerales</taxon>
        <taxon>Salinisphaeraceae</taxon>
        <taxon>Salinisphaera</taxon>
    </lineage>
</organism>
<comment type="caution">
    <text evidence="12">The sequence shown here is derived from an EMBL/GenBank/DDBJ whole genome shotgun (WGS) entry which is preliminary data.</text>
</comment>
<keyword evidence="10" id="KW-0812">Transmembrane</keyword>
<dbReference type="CDD" id="cd00082">
    <property type="entry name" value="HisKA"/>
    <property type="match status" value="1"/>
</dbReference>
<evidence type="ECO:0000256" key="9">
    <source>
        <dbReference type="ARBA" id="ARBA00022840"/>
    </source>
</evidence>
<evidence type="ECO:0000259" key="11">
    <source>
        <dbReference type="PROSITE" id="PS50109"/>
    </source>
</evidence>
<dbReference type="InterPro" id="IPR005467">
    <property type="entry name" value="His_kinase_dom"/>
</dbReference>
<dbReference type="STRING" id="1033802.SSPSH_000204"/>
<comment type="subcellular location">
    <subcellularLocation>
        <location evidence="2">Cell membrane</location>
        <topology evidence="2">Multi-pass membrane protein</topology>
    </subcellularLocation>
</comment>
<dbReference type="InterPro" id="IPR004358">
    <property type="entry name" value="Sig_transdc_His_kin-like_C"/>
</dbReference>
<keyword evidence="4" id="KW-1003">Cell membrane</keyword>
<sequence length="418" mass="44505">MQAVFRLTPIRLLTWLYWLRWATIACVLLAVAAAPALSSITLATRTLLAVTVIVAAINALIGWSLRRARPATEVELLAHLVLDVAALTAWLACTGGSASAFVSMYLLPIAIAAAALPRAQAWLVAALAGGAYTALLLRFLYPRPMGHHGDFALHVLGMWATFIVSAALLVVFVGSMASAVRRRDRSLAAAREQMLRNEQITAIGALAAGAAHELSTPLSTMSVIVSELRDTEPPDTPLQADLAVLNQQLALCAHQIDQLLGAAEPTGTAQTPVSVVDALHQIVSRWRLMRPDIHASVSVDPALETASLEDEVAFGQALTNVLNNAADASLSNDSDRVDIAAQRYDDRLDITIDDAGTGIADADTARAGRLRFSTKREGRGLGLIVSHVSLDRLGGEISLKRRPEGGTRTRVVVPLSPQ</sequence>
<dbReference type="AlphaFoldDB" id="U2ES97"/>
<evidence type="ECO:0000313" key="13">
    <source>
        <dbReference type="Proteomes" id="UP000006242"/>
    </source>
</evidence>
<name>U2ES97_9GAMM</name>
<evidence type="ECO:0000256" key="4">
    <source>
        <dbReference type="ARBA" id="ARBA00022475"/>
    </source>
</evidence>
<proteinExistence type="predicted"/>
<keyword evidence="5" id="KW-0597">Phosphoprotein</keyword>
<dbReference type="InterPro" id="IPR050980">
    <property type="entry name" value="2C_sensor_his_kinase"/>
</dbReference>
<feature type="transmembrane region" description="Helical" evidence="10">
    <location>
        <begin position="123"/>
        <end position="141"/>
    </location>
</feature>
<dbReference type="PANTHER" id="PTHR44936">
    <property type="entry name" value="SENSOR PROTEIN CREC"/>
    <property type="match status" value="1"/>
</dbReference>
<reference evidence="12 13" key="2">
    <citation type="journal article" date="2013" name="PLoS ONE">
        <title>INDIGO - INtegrated Data Warehouse of MIcrobial GenOmes with Examples from the Red Sea Extremophiles.</title>
        <authorList>
            <person name="Alam I."/>
            <person name="Antunes A."/>
            <person name="Kamau A.A."/>
            <person name="Ba Alawi W."/>
            <person name="Kalkatawi M."/>
            <person name="Stingl U."/>
            <person name="Bajic V.B."/>
        </authorList>
    </citation>
    <scope>NUCLEOTIDE SEQUENCE [LARGE SCALE GENOMIC DNA]</scope>
    <source>
        <strain evidence="12 13">E1L3A</strain>
    </source>
</reference>
<dbReference type="GO" id="GO:0005524">
    <property type="term" value="F:ATP binding"/>
    <property type="evidence" value="ECO:0007669"/>
    <property type="project" value="UniProtKB-KW"/>
</dbReference>
<evidence type="ECO:0000256" key="3">
    <source>
        <dbReference type="ARBA" id="ARBA00012438"/>
    </source>
</evidence>
<keyword evidence="10" id="KW-1133">Transmembrane helix</keyword>
<dbReference type="Gene3D" id="1.10.287.130">
    <property type="match status" value="1"/>
</dbReference>
<evidence type="ECO:0000256" key="5">
    <source>
        <dbReference type="ARBA" id="ARBA00022553"/>
    </source>
</evidence>